<comment type="caution">
    <text evidence="2">The sequence shown here is derived from an EMBL/GenBank/DDBJ whole genome shotgun (WGS) entry which is preliminary data.</text>
</comment>
<dbReference type="Proteomes" id="UP001319200">
    <property type="component" value="Unassembled WGS sequence"/>
</dbReference>
<protein>
    <submittedName>
        <fullName evidence="2">(2Fe-2S)-binding protein</fullName>
    </submittedName>
</protein>
<dbReference type="SUPFAM" id="SSF54292">
    <property type="entry name" value="2Fe-2S ferredoxin-like"/>
    <property type="match status" value="1"/>
</dbReference>
<dbReference type="EMBL" id="JAHESF010000027">
    <property type="protein sequence ID" value="MBT1699593.1"/>
    <property type="molecule type" value="Genomic_DNA"/>
</dbReference>
<dbReference type="CDD" id="cd00207">
    <property type="entry name" value="fer2"/>
    <property type="match status" value="1"/>
</dbReference>
<evidence type="ECO:0000313" key="2">
    <source>
        <dbReference type="EMBL" id="MBT1699593.1"/>
    </source>
</evidence>
<proteinExistence type="predicted"/>
<gene>
    <name evidence="2" type="ORF">KK083_22025</name>
</gene>
<dbReference type="RefSeq" id="WP_254167644.1">
    <property type="nucleotide sequence ID" value="NZ_JAHESF010000027.1"/>
</dbReference>
<evidence type="ECO:0000259" key="1">
    <source>
        <dbReference type="PROSITE" id="PS51085"/>
    </source>
</evidence>
<dbReference type="PROSITE" id="PS51085">
    <property type="entry name" value="2FE2S_FER_2"/>
    <property type="match status" value="1"/>
</dbReference>
<accession>A0AAP2GPY6</accession>
<keyword evidence="3" id="KW-1185">Reference proteome</keyword>
<organism evidence="2 3">
    <name type="scientific">Chryseosolibacter histidini</name>
    <dbReference type="NCBI Taxonomy" id="2782349"/>
    <lineage>
        <taxon>Bacteria</taxon>
        <taxon>Pseudomonadati</taxon>
        <taxon>Bacteroidota</taxon>
        <taxon>Cytophagia</taxon>
        <taxon>Cytophagales</taxon>
        <taxon>Chryseotaleaceae</taxon>
        <taxon>Chryseosolibacter</taxon>
    </lineage>
</organism>
<feature type="domain" description="2Fe-2S ferredoxin-type" evidence="1">
    <location>
        <begin position="1"/>
        <end position="98"/>
    </location>
</feature>
<dbReference type="InterPro" id="IPR012675">
    <property type="entry name" value="Beta-grasp_dom_sf"/>
</dbReference>
<dbReference type="Gene3D" id="3.10.20.30">
    <property type="match status" value="1"/>
</dbReference>
<sequence>MARIVIANWAEKTLEVTDLSKTLLRHLHDHQLDWMHSCGGKGRCTTCKAIIAEGAENFIPVTAAEQKYRNMGALKNTERLACQAVITGDVKIVVPDEYKLPHINYAMP</sequence>
<name>A0AAP2GPY6_9BACT</name>
<dbReference type="InterPro" id="IPR001041">
    <property type="entry name" value="2Fe-2S_ferredoxin-type"/>
</dbReference>
<reference evidence="2 3" key="1">
    <citation type="submission" date="2021-05" db="EMBL/GenBank/DDBJ databases">
        <title>A Polyphasic approach of four new species of the genus Ohtaekwangia: Ohtaekwangia histidinii sp. nov., Ohtaekwangia cretensis sp. nov., Ohtaekwangia indiensis sp. nov., Ohtaekwangia reichenbachii sp. nov. from diverse environment.</title>
        <authorList>
            <person name="Octaviana S."/>
        </authorList>
    </citation>
    <scope>NUCLEOTIDE SEQUENCE [LARGE SCALE GENOMIC DNA]</scope>
    <source>
        <strain evidence="2 3">PWU4</strain>
    </source>
</reference>
<dbReference type="InterPro" id="IPR036010">
    <property type="entry name" value="2Fe-2S_ferredoxin-like_sf"/>
</dbReference>
<dbReference type="Pfam" id="PF00111">
    <property type="entry name" value="Fer2"/>
    <property type="match status" value="1"/>
</dbReference>
<dbReference type="GO" id="GO:0051536">
    <property type="term" value="F:iron-sulfur cluster binding"/>
    <property type="evidence" value="ECO:0007669"/>
    <property type="project" value="InterPro"/>
</dbReference>
<dbReference type="AlphaFoldDB" id="A0AAP2GPY6"/>
<evidence type="ECO:0000313" key="3">
    <source>
        <dbReference type="Proteomes" id="UP001319200"/>
    </source>
</evidence>